<reference evidence="1 2" key="1">
    <citation type="journal article" date="2013" name="Nat. Commun.">
        <title>Genome analysis reveals insights into physiology and longevity of the Brandt's bat Myotis brandtii.</title>
        <authorList>
            <person name="Seim I."/>
            <person name="Fang X."/>
            <person name="Xiong Z."/>
            <person name="Lobanov A.V."/>
            <person name="Huang Z."/>
            <person name="Ma S."/>
            <person name="Feng Y."/>
            <person name="Turanov A.A."/>
            <person name="Zhu Y."/>
            <person name="Lenz T.L."/>
            <person name="Gerashchenko M.V."/>
            <person name="Fan D."/>
            <person name="Hee Yim S."/>
            <person name="Yao X."/>
            <person name="Jordan D."/>
            <person name="Xiong Y."/>
            <person name="Ma Y."/>
            <person name="Lyapunov A.N."/>
            <person name="Chen G."/>
            <person name="Kulakova O.I."/>
            <person name="Sun Y."/>
            <person name="Lee S.G."/>
            <person name="Bronson R.T."/>
            <person name="Moskalev A.A."/>
            <person name="Sunyaev S.R."/>
            <person name="Zhang G."/>
            <person name="Krogh A."/>
            <person name="Wang J."/>
            <person name="Gladyshev V.N."/>
        </authorList>
    </citation>
    <scope>NUCLEOTIDE SEQUENCE [LARGE SCALE GENOMIC DNA]</scope>
</reference>
<accession>S7PN06</accession>
<name>S7PN06_MYOBR</name>
<dbReference type="AlphaFoldDB" id="S7PN06"/>
<evidence type="ECO:0000313" key="2">
    <source>
        <dbReference type="Proteomes" id="UP000052978"/>
    </source>
</evidence>
<keyword evidence="2" id="KW-1185">Reference proteome</keyword>
<gene>
    <name evidence="1" type="ORF">D623_10004361</name>
</gene>
<proteinExistence type="predicted"/>
<dbReference type="EMBL" id="KE162818">
    <property type="protein sequence ID" value="EPQ09717.1"/>
    <property type="molecule type" value="Genomic_DNA"/>
</dbReference>
<evidence type="ECO:0000313" key="1">
    <source>
        <dbReference type="EMBL" id="EPQ09717.1"/>
    </source>
</evidence>
<organism evidence="1 2">
    <name type="scientific">Myotis brandtii</name>
    <name type="common">Brandt's bat</name>
    <dbReference type="NCBI Taxonomy" id="109478"/>
    <lineage>
        <taxon>Eukaryota</taxon>
        <taxon>Metazoa</taxon>
        <taxon>Chordata</taxon>
        <taxon>Craniata</taxon>
        <taxon>Vertebrata</taxon>
        <taxon>Euteleostomi</taxon>
        <taxon>Mammalia</taxon>
        <taxon>Eutheria</taxon>
        <taxon>Laurasiatheria</taxon>
        <taxon>Chiroptera</taxon>
        <taxon>Yangochiroptera</taxon>
        <taxon>Vespertilionidae</taxon>
        <taxon>Myotis</taxon>
    </lineage>
</organism>
<sequence>MHVPWPLPVTTELGASLEAPLPFPPARAGAFQSLSPGHGTSVLSVPLSPRCTLEVQRPPSPVPRRP</sequence>
<protein>
    <submittedName>
        <fullName evidence="1">Uncharacterized protein</fullName>
    </submittedName>
</protein>
<dbReference type="Proteomes" id="UP000052978">
    <property type="component" value="Unassembled WGS sequence"/>
</dbReference>